<feature type="signal peptide" evidence="2">
    <location>
        <begin position="1"/>
        <end position="18"/>
    </location>
</feature>
<evidence type="ECO:0000256" key="2">
    <source>
        <dbReference type="SAM" id="SignalP"/>
    </source>
</evidence>
<keyword evidence="2" id="KW-0732">Signal</keyword>
<gene>
    <name evidence="3" type="ORF">CTA1_96</name>
</gene>
<proteinExistence type="predicted"/>
<sequence length="122" mass="13650">MVSLKSIIVAALVSGVMAAPLKTDTTALHGGTVDKVPEIEARGKGDTFDFVSPLPQAGRGATRIRTSAADDVCSSAERDRLDKEIRDRYAMKDRLDIEIRRRERVKDDLEEQIRTTRQRRPN</sequence>
<feature type="coiled-coil region" evidence="1">
    <location>
        <begin position="92"/>
        <end position="119"/>
    </location>
</feature>
<dbReference type="OrthoDB" id="4849698at2759"/>
<comment type="caution">
    <text evidence="3">The sequence shown here is derived from an EMBL/GenBank/DDBJ whole genome shotgun (WGS) entry which is preliminary data.</text>
</comment>
<keyword evidence="4" id="KW-1185">Reference proteome</keyword>
<organism evidence="3 4">
    <name type="scientific">Colletotrichum tanaceti</name>
    <dbReference type="NCBI Taxonomy" id="1306861"/>
    <lineage>
        <taxon>Eukaryota</taxon>
        <taxon>Fungi</taxon>
        <taxon>Dikarya</taxon>
        <taxon>Ascomycota</taxon>
        <taxon>Pezizomycotina</taxon>
        <taxon>Sordariomycetes</taxon>
        <taxon>Hypocreomycetidae</taxon>
        <taxon>Glomerellales</taxon>
        <taxon>Glomerellaceae</taxon>
        <taxon>Colletotrichum</taxon>
        <taxon>Colletotrichum destructivum species complex</taxon>
    </lineage>
</organism>
<reference evidence="3 4" key="1">
    <citation type="journal article" date="2019" name="PLoS ONE">
        <title>Comparative genome analysis indicates high evolutionary potential of pathogenicity genes in Colletotrichum tanaceti.</title>
        <authorList>
            <person name="Lelwala R.V."/>
            <person name="Korhonen P.K."/>
            <person name="Young N.D."/>
            <person name="Scott J.B."/>
            <person name="Ades P.A."/>
            <person name="Gasser R.B."/>
            <person name="Taylor P.W.J."/>
        </authorList>
    </citation>
    <scope>NUCLEOTIDE SEQUENCE [LARGE SCALE GENOMIC DNA]</scope>
    <source>
        <strain evidence="3">BRIP57314</strain>
    </source>
</reference>
<keyword evidence="1" id="KW-0175">Coiled coil</keyword>
<evidence type="ECO:0000256" key="1">
    <source>
        <dbReference type="SAM" id="Coils"/>
    </source>
</evidence>
<name>A0A4V6DGT2_9PEZI</name>
<dbReference type="Proteomes" id="UP000310108">
    <property type="component" value="Unassembled WGS sequence"/>
</dbReference>
<dbReference type="EMBL" id="PJEX01000162">
    <property type="protein sequence ID" value="TKW53916.1"/>
    <property type="molecule type" value="Genomic_DNA"/>
</dbReference>
<evidence type="ECO:0000313" key="4">
    <source>
        <dbReference type="Proteomes" id="UP000310108"/>
    </source>
</evidence>
<protein>
    <submittedName>
        <fullName evidence="3">Uncharacterized protein</fullName>
    </submittedName>
</protein>
<accession>A0A4V6DGT2</accession>
<evidence type="ECO:0000313" key="3">
    <source>
        <dbReference type="EMBL" id="TKW53916.1"/>
    </source>
</evidence>
<feature type="chain" id="PRO_5021019098" evidence="2">
    <location>
        <begin position="19"/>
        <end position="122"/>
    </location>
</feature>
<dbReference type="AlphaFoldDB" id="A0A4V6DGT2"/>